<comment type="caution">
    <text evidence="1">The sequence shown here is derived from an EMBL/GenBank/DDBJ whole genome shotgun (WGS) entry which is preliminary data.</text>
</comment>
<name>A0ABS8XB39_9BURK</name>
<dbReference type="Proteomes" id="UP001201463">
    <property type="component" value="Unassembled WGS sequence"/>
</dbReference>
<organism evidence="1 2">
    <name type="scientific">Pelomonas caseinilytica</name>
    <dbReference type="NCBI Taxonomy" id="2906763"/>
    <lineage>
        <taxon>Bacteria</taxon>
        <taxon>Pseudomonadati</taxon>
        <taxon>Pseudomonadota</taxon>
        <taxon>Betaproteobacteria</taxon>
        <taxon>Burkholderiales</taxon>
        <taxon>Sphaerotilaceae</taxon>
        <taxon>Roseateles</taxon>
    </lineage>
</organism>
<evidence type="ECO:0000313" key="2">
    <source>
        <dbReference type="Proteomes" id="UP001201463"/>
    </source>
</evidence>
<accession>A0ABS8XB39</accession>
<gene>
    <name evidence="1" type="ORF">LXT12_04040</name>
</gene>
<evidence type="ECO:0000313" key="1">
    <source>
        <dbReference type="EMBL" id="MCE4536425.1"/>
    </source>
</evidence>
<proteinExistence type="predicted"/>
<sequence length="549" mass="58814">MDKNYSLRLRATVLAVGALLGGVAQAFTFELGGVRGNFDSTITVGTGIRLKNPDCTLIVAGASGSGAPTGCLAPTSALGDQGNLNYGKGDPFTTYLKGSHELLLKMPEDLTFLGRVNWVRDFSSTSTTGIVSATTPPALTDGLADDARKDLRFKARLLDFWVSKSFQIGDQQGRVRVGNQVISWGESLFMPGGINSTNAVDVMRLSQPGTQLKEAFLPAPIVSVSSGLGHGLNAEAYVQARWNANYLPPTGSYWSVANGMGTGHDAYGLTQAKPGNGGQWGASLRWQPEGTQLNFGAYAMAYHDKAPNFSMNAGGPGVIGWAFAKDRRLYGLSANLPLGDWAIGTELSYRPKDAVSLNSAVSGCASQNGNCWVDEKRYQWHLTGLLSITPNTAGYVLKALGADTATLMAEAVVIRYPHLKAAYGGDPVSAGAWGWGQEYDPTAAPQATGTKNSWGYNFDFSWTYDGTLIAGWQVTPEIFYFQAVKGRTPNAVGLFMEGAKSVNFTLNFVQNPANWQASVNLAHFFGGSRVFDQPLRDRDFVGLTVSRNF</sequence>
<keyword evidence="2" id="KW-1185">Reference proteome</keyword>
<protein>
    <submittedName>
        <fullName evidence="1">DUF1302 domain-containing protein</fullName>
    </submittedName>
</protein>
<dbReference type="InterPro" id="IPR010727">
    <property type="entry name" value="DUF1302"/>
</dbReference>
<dbReference type="EMBL" id="JAJTWT010000002">
    <property type="protein sequence ID" value="MCE4536425.1"/>
    <property type="molecule type" value="Genomic_DNA"/>
</dbReference>
<dbReference type="Pfam" id="PF06980">
    <property type="entry name" value="DUF1302"/>
    <property type="match status" value="1"/>
</dbReference>
<dbReference type="RefSeq" id="WP_233389740.1">
    <property type="nucleotide sequence ID" value="NZ_JAJTWT010000002.1"/>
</dbReference>
<reference evidence="1 2" key="1">
    <citation type="submission" date="2021-12" db="EMBL/GenBank/DDBJ databases">
        <title>Genome seq of p7.</title>
        <authorList>
            <person name="Seo T."/>
        </authorList>
    </citation>
    <scope>NUCLEOTIDE SEQUENCE [LARGE SCALE GENOMIC DNA]</scope>
    <source>
        <strain evidence="1 2">P7</strain>
    </source>
</reference>